<evidence type="ECO:0000313" key="4">
    <source>
        <dbReference type="Proteomes" id="UP000094243"/>
    </source>
</evidence>
<dbReference type="InterPro" id="IPR003399">
    <property type="entry name" value="Mce/MlaD"/>
</dbReference>
<sequence>MQSLKTPGLLRNPIAWGALAIAFALVVALVLAYIYFHPPGQSKLVAFYTDDAASIRVGDDVRMAGITVGRVEKLSLEPTQVRVTARVNDDAFVGDQSQVDVRMLTVVGGYYVNVVSIGDSPLGDAAIPLARVTMPYNLIRTLTDSTKITENVNTKPLNESLNQLQQGLTGTNVEVVSTVVDAGNAIMSAVDRQRGQVSNILNMSDEYIRALADYRDKFEQLVRKVSILTQTLVLYNGGMTATIGGLGTALMQLKTVGDFYEGHRVQFVEKVQQYLHKGRLFVERNDLTIRALKRVQNLLDRILDAQNASPALLATDICMPIPGSPC</sequence>
<dbReference type="OrthoDB" id="4379218at2"/>
<dbReference type="AlphaFoldDB" id="A0A1E3R9X5"/>
<proteinExistence type="predicted"/>
<dbReference type="Proteomes" id="UP000094243">
    <property type="component" value="Unassembled WGS sequence"/>
</dbReference>
<dbReference type="InterPro" id="IPR052336">
    <property type="entry name" value="MlaD_Phospholipid_Transporter"/>
</dbReference>
<evidence type="ECO:0000259" key="2">
    <source>
        <dbReference type="Pfam" id="PF02470"/>
    </source>
</evidence>
<keyword evidence="1" id="KW-1133">Transmembrane helix</keyword>
<gene>
    <name evidence="3" type="ORF">BHQ17_20225</name>
</gene>
<feature type="domain" description="Mce/MlaD" evidence="2">
    <location>
        <begin position="44"/>
        <end position="114"/>
    </location>
</feature>
<protein>
    <submittedName>
        <fullName evidence="3">Mammalian cell entry protein</fullName>
    </submittedName>
</protein>
<evidence type="ECO:0000256" key="1">
    <source>
        <dbReference type="SAM" id="Phobius"/>
    </source>
</evidence>
<dbReference type="Pfam" id="PF02470">
    <property type="entry name" value="MlaD"/>
    <property type="match status" value="1"/>
</dbReference>
<accession>A0A1E3R9X5</accession>
<organism evidence="3 4">
    <name type="scientific">Mycolicibacterium holsaticum</name>
    <dbReference type="NCBI Taxonomy" id="152142"/>
    <lineage>
        <taxon>Bacteria</taxon>
        <taxon>Bacillati</taxon>
        <taxon>Actinomycetota</taxon>
        <taxon>Actinomycetes</taxon>
        <taxon>Mycobacteriales</taxon>
        <taxon>Mycobacteriaceae</taxon>
        <taxon>Mycolicibacterium</taxon>
    </lineage>
</organism>
<reference evidence="4" key="1">
    <citation type="submission" date="2016-09" db="EMBL/GenBank/DDBJ databases">
        <authorList>
            <person name="Greninger A.L."/>
            <person name="Jerome K.R."/>
            <person name="Mcnair B."/>
            <person name="Wallis C."/>
            <person name="Fang F."/>
        </authorList>
    </citation>
    <scope>NUCLEOTIDE SEQUENCE [LARGE SCALE GENOMIC DNA]</scope>
    <source>
        <strain evidence="4">M7</strain>
    </source>
</reference>
<dbReference type="PANTHER" id="PTHR33371">
    <property type="entry name" value="INTERMEMBRANE PHOSPHOLIPID TRANSPORT SYSTEM BINDING PROTEIN MLAD-RELATED"/>
    <property type="match status" value="1"/>
</dbReference>
<dbReference type="GO" id="GO:0005576">
    <property type="term" value="C:extracellular region"/>
    <property type="evidence" value="ECO:0007669"/>
    <property type="project" value="TreeGrafter"/>
</dbReference>
<comment type="caution">
    <text evidence="3">The sequence shown here is derived from an EMBL/GenBank/DDBJ whole genome shotgun (WGS) entry which is preliminary data.</text>
</comment>
<dbReference type="PANTHER" id="PTHR33371:SF18">
    <property type="entry name" value="MCE-FAMILY PROTEIN MCE3C"/>
    <property type="match status" value="1"/>
</dbReference>
<name>A0A1E3R9X5_9MYCO</name>
<keyword evidence="1" id="KW-0812">Transmembrane</keyword>
<dbReference type="EMBL" id="MIGZ01000139">
    <property type="protein sequence ID" value="ODQ86619.1"/>
    <property type="molecule type" value="Genomic_DNA"/>
</dbReference>
<feature type="transmembrane region" description="Helical" evidence="1">
    <location>
        <begin position="14"/>
        <end position="36"/>
    </location>
</feature>
<keyword evidence="1" id="KW-0472">Membrane</keyword>
<dbReference type="RefSeq" id="WP_069406900.1">
    <property type="nucleotide sequence ID" value="NZ_MIGZ01000139.1"/>
</dbReference>
<keyword evidence="4" id="KW-1185">Reference proteome</keyword>
<evidence type="ECO:0000313" key="3">
    <source>
        <dbReference type="EMBL" id="ODQ86619.1"/>
    </source>
</evidence>